<reference evidence="3" key="1">
    <citation type="submission" date="2022-01" db="EMBL/GenBank/DDBJ databases">
        <authorList>
            <person name="Braso-Vives M."/>
        </authorList>
    </citation>
    <scope>NUCLEOTIDE SEQUENCE</scope>
</reference>
<dbReference type="SUPFAM" id="SSF48264">
    <property type="entry name" value="Cytochrome P450"/>
    <property type="match status" value="1"/>
</dbReference>
<feature type="transmembrane region" description="Helical" evidence="2">
    <location>
        <begin position="14"/>
        <end position="34"/>
    </location>
</feature>
<dbReference type="InterPro" id="IPR001128">
    <property type="entry name" value="Cyt_P450"/>
</dbReference>
<dbReference type="Gene3D" id="1.10.630.10">
    <property type="entry name" value="Cytochrome P450"/>
    <property type="match status" value="1"/>
</dbReference>
<dbReference type="Pfam" id="PF00067">
    <property type="entry name" value="p450"/>
    <property type="match status" value="1"/>
</dbReference>
<accession>A0A8J9ZR89</accession>
<dbReference type="Proteomes" id="UP000838412">
    <property type="component" value="Chromosome 3"/>
</dbReference>
<keyword evidence="4" id="KW-1185">Reference proteome</keyword>
<dbReference type="PANTHER" id="PTHR24299:SF21">
    <property type="entry name" value="OS09G0441600 PROTEIN"/>
    <property type="match status" value="1"/>
</dbReference>
<dbReference type="EMBL" id="OV696688">
    <property type="protein sequence ID" value="CAH1258917.1"/>
    <property type="molecule type" value="Genomic_DNA"/>
</dbReference>
<dbReference type="GO" id="GO:0016705">
    <property type="term" value="F:oxidoreductase activity, acting on paired donors, with incorporation or reduction of molecular oxygen"/>
    <property type="evidence" value="ECO:0007669"/>
    <property type="project" value="InterPro"/>
</dbReference>
<comment type="similarity">
    <text evidence="1">Belongs to the cytochrome P450 family.</text>
</comment>
<dbReference type="AlphaFoldDB" id="A0A8J9ZR89"/>
<name>A0A8J9ZR89_BRALA</name>
<protein>
    <submittedName>
        <fullName evidence="3">CYP2A6 protein</fullName>
    </submittedName>
</protein>
<evidence type="ECO:0000256" key="2">
    <source>
        <dbReference type="SAM" id="Phobius"/>
    </source>
</evidence>
<organism evidence="3 4">
    <name type="scientific">Branchiostoma lanceolatum</name>
    <name type="common">Common lancelet</name>
    <name type="synonym">Amphioxus lanceolatum</name>
    <dbReference type="NCBI Taxonomy" id="7740"/>
    <lineage>
        <taxon>Eukaryota</taxon>
        <taxon>Metazoa</taxon>
        <taxon>Chordata</taxon>
        <taxon>Cephalochordata</taxon>
        <taxon>Leptocardii</taxon>
        <taxon>Amphioxiformes</taxon>
        <taxon>Branchiostomatidae</taxon>
        <taxon>Branchiostoma</taxon>
    </lineage>
</organism>
<gene>
    <name evidence="3" type="primary">CYP2A6</name>
    <name evidence="3" type="ORF">BLAG_LOCUS16331</name>
</gene>
<dbReference type="OrthoDB" id="1055148at2759"/>
<evidence type="ECO:0000313" key="3">
    <source>
        <dbReference type="EMBL" id="CAH1258917.1"/>
    </source>
</evidence>
<dbReference type="PANTHER" id="PTHR24299">
    <property type="entry name" value="CYTOCHROME P450 FAMILY 1"/>
    <property type="match status" value="1"/>
</dbReference>
<keyword evidence="2" id="KW-0812">Transmembrane</keyword>
<sequence length="127" mass="14525">MRVLMEAVTAARHFVDLPTILVAVTTCLLSYMYLQRHRNLPPGPRPWPILGNIPYFMWFKPEFGPAFLTDWSKTYGDVMCFWLASRLHVMISGRDAIRHALVTRADDLSSRRVPPTTAYIRGDGTSE</sequence>
<evidence type="ECO:0000313" key="4">
    <source>
        <dbReference type="Proteomes" id="UP000838412"/>
    </source>
</evidence>
<proteinExistence type="inferred from homology"/>
<keyword evidence="2" id="KW-1133">Transmembrane helix</keyword>
<evidence type="ECO:0000256" key="1">
    <source>
        <dbReference type="ARBA" id="ARBA00010617"/>
    </source>
</evidence>
<keyword evidence="2" id="KW-0472">Membrane</keyword>
<dbReference type="InterPro" id="IPR036396">
    <property type="entry name" value="Cyt_P450_sf"/>
</dbReference>
<dbReference type="GO" id="GO:0020037">
    <property type="term" value="F:heme binding"/>
    <property type="evidence" value="ECO:0007669"/>
    <property type="project" value="InterPro"/>
</dbReference>
<dbReference type="GO" id="GO:0004497">
    <property type="term" value="F:monooxygenase activity"/>
    <property type="evidence" value="ECO:0007669"/>
    <property type="project" value="InterPro"/>
</dbReference>
<dbReference type="GO" id="GO:0005506">
    <property type="term" value="F:iron ion binding"/>
    <property type="evidence" value="ECO:0007669"/>
    <property type="project" value="InterPro"/>
</dbReference>